<dbReference type="Proteomes" id="UP000634011">
    <property type="component" value="Unassembled WGS sequence"/>
</dbReference>
<dbReference type="EMBL" id="JACOFV010000014">
    <property type="protein sequence ID" value="MBC3863332.1"/>
    <property type="molecule type" value="Genomic_DNA"/>
</dbReference>
<dbReference type="Pfam" id="PF03886">
    <property type="entry name" value="ABC_trans_aux"/>
    <property type="match status" value="1"/>
</dbReference>
<sequence length="209" mass="23374">MIVFHYRSLILAFALLLSGCSILQPVSPPVLKEYRLEAASMAKSMVSLPSSLSIEISTIRAVPELNGRHMLYVQHPYQIERFQQSEWQQKPASMLTPLVVAALEASGLFQVVLRSPNPINVNYRLELELVQLEQEFTTYPSVIHLGLRAYLTENKSHTIVAWQEFNVTQAAPTEDAYGGVIASRLATTEVLRQLVELCRSHVGQTNATP</sequence>
<evidence type="ECO:0000313" key="2">
    <source>
        <dbReference type="EMBL" id="MBC3863332.1"/>
    </source>
</evidence>
<keyword evidence="3" id="KW-1185">Reference proteome</keyword>
<evidence type="ECO:0000313" key="3">
    <source>
        <dbReference type="Proteomes" id="UP000634011"/>
    </source>
</evidence>
<gene>
    <name evidence="2" type="ORF">H8K32_14600</name>
</gene>
<organism evidence="2 3">
    <name type="scientific">Undibacterium jejuense</name>
    <dbReference type="NCBI Taxonomy" id="1344949"/>
    <lineage>
        <taxon>Bacteria</taxon>
        <taxon>Pseudomonadati</taxon>
        <taxon>Pseudomonadota</taxon>
        <taxon>Betaproteobacteria</taxon>
        <taxon>Burkholderiales</taxon>
        <taxon>Oxalobacteraceae</taxon>
        <taxon>Undibacterium</taxon>
    </lineage>
</organism>
<comment type="caution">
    <text evidence="2">The sequence shown here is derived from an EMBL/GenBank/DDBJ whole genome shotgun (WGS) entry which is preliminary data.</text>
</comment>
<dbReference type="AlphaFoldDB" id="A0A923HF03"/>
<dbReference type="Gene3D" id="3.40.50.10610">
    <property type="entry name" value="ABC-type transport auxiliary lipoprotein component"/>
    <property type="match status" value="1"/>
</dbReference>
<feature type="domain" description="ABC-type transport auxiliary lipoprotein component" evidence="1">
    <location>
        <begin position="34"/>
        <end position="194"/>
    </location>
</feature>
<reference evidence="2" key="1">
    <citation type="submission" date="2020-08" db="EMBL/GenBank/DDBJ databases">
        <title>Novel species isolated from subtropical streams in China.</title>
        <authorList>
            <person name="Lu H."/>
        </authorList>
    </citation>
    <scope>NUCLEOTIDE SEQUENCE</scope>
    <source>
        <strain evidence="2">KACC 12607</strain>
    </source>
</reference>
<accession>A0A923HF03</accession>
<name>A0A923HF03_9BURK</name>
<dbReference type="InterPro" id="IPR005586">
    <property type="entry name" value="ABC_trans_aux"/>
</dbReference>
<evidence type="ECO:0000259" key="1">
    <source>
        <dbReference type="Pfam" id="PF03886"/>
    </source>
</evidence>
<dbReference type="RefSeq" id="WP_186913282.1">
    <property type="nucleotide sequence ID" value="NZ_JACOFV010000014.1"/>
</dbReference>
<protein>
    <submittedName>
        <fullName evidence="2">Membrane integrity-associated transporter subunit PqiC</fullName>
    </submittedName>
</protein>
<dbReference type="SUPFAM" id="SSF159594">
    <property type="entry name" value="XCC0632-like"/>
    <property type="match status" value="1"/>
</dbReference>
<dbReference type="PROSITE" id="PS51257">
    <property type="entry name" value="PROKAR_LIPOPROTEIN"/>
    <property type="match status" value="1"/>
</dbReference>
<proteinExistence type="predicted"/>